<protein>
    <recommendedName>
        <fullName evidence="6">RING-type domain-containing protein</fullName>
    </recommendedName>
</protein>
<evidence type="ECO:0000256" key="5">
    <source>
        <dbReference type="SAM" id="MobiDB-lite"/>
    </source>
</evidence>
<dbReference type="OMA" id="CKESINQ"/>
<evidence type="ECO:0000256" key="1">
    <source>
        <dbReference type="ARBA" id="ARBA00022723"/>
    </source>
</evidence>
<feature type="compositionally biased region" description="Low complexity" evidence="5">
    <location>
        <begin position="404"/>
        <end position="417"/>
    </location>
</feature>
<dbReference type="InterPro" id="IPR017907">
    <property type="entry name" value="Znf_RING_CS"/>
</dbReference>
<dbReference type="PROSITE" id="PS00518">
    <property type="entry name" value="ZF_RING_1"/>
    <property type="match status" value="2"/>
</dbReference>
<reference evidence="7" key="1">
    <citation type="submission" date="2021-01" db="EMBL/GenBank/DDBJ databases">
        <authorList>
            <consortium name="Genoscope - CEA"/>
            <person name="William W."/>
        </authorList>
    </citation>
    <scope>NUCLEOTIDE SEQUENCE</scope>
</reference>
<dbReference type="InterPro" id="IPR027370">
    <property type="entry name" value="Znf-RING_euk"/>
</dbReference>
<sequence>MKNSSRIKNTHQINDCWAALFCGIIEVLIRTNQHEQIALLQPNINQYSLSRIKIFKTIELMNQIIRNPNVDLFYTLVNTEEASQVMKIFIQIQYNIIPTSVCKREILELLSNTFKIDIVFITQNTSISLANSDNLELVLKIVQQQSQFIIEAGQKSRSRSSSLLDYVLEMKQECNGCLRLFDQGELYKSLTCNHTYCRQCLKFYFKLGQSFICKDFFCQLELKREDFPFLQLSPLQDMSALQNRCLQCKESINQLYTNKCGHTHCEQCIKDQLNKSKLYQTNFCLEPSCTELLTNELINNQSINNDIQMVLSRNNSIAQKNTEFCYFCQSQQEKGVKGECGHYFCKLCLDSKFQYIITYGLNRNIDCPFCSTKFNIEKALDEYYNSLVSFQPPKLKRMRSNSEQQQTESKQQQLFQQKPSFENLQTSKNSTSSALPQNRQRNQMPFINGVSTPKRVVNSSNTNRNSQNFNKQAQFFQRSPQFF</sequence>
<feature type="domain" description="RING-type" evidence="6">
    <location>
        <begin position="325"/>
        <end position="371"/>
    </location>
</feature>
<dbReference type="InterPro" id="IPR001841">
    <property type="entry name" value="Znf_RING"/>
</dbReference>
<feature type="compositionally biased region" description="Polar residues" evidence="5">
    <location>
        <begin position="418"/>
        <end position="451"/>
    </location>
</feature>
<organism evidence="7 8">
    <name type="scientific">Paramecium primaurelia</name>
    <dbReference type="NCBI Taxonomy" id="5886"/>
    <lineage>
        <taxon>Eukaryota</taxon>
        <taxon>Sar</taxon>
        <taxon>Alveolata</taxon>
        <taxon>Ciliophora</taxon>
        <taxon>Intramacronucleata</taxon>
        <taxon>Oligohymenophorea</taxon>
        <taxon>Peniculida</taxon>
        <taxon>Parameciidae</taxon>
        <taxon>Paramecium</taxon>
    </lineage>
</organism>
<dbReference type="Pfam" id="PF13445">
    <property type="entry name" value="zf-RING_UBOX"/>
    <property type="match status" value="1"/>
</dbReference>
<feature type="region of interest" description="Disordered" evidence="5">
    <location>
        <begin position="395"/>
        <end position="483"/>
    </location>
</feature>
<feature type="compositionally biased region" description="Polar residues" evidence="5">
    <location>
        <begin position="471"/>
        <end position="483"/>
    </location>
</feature>
<proteinExistence type="predicted"/>
<dbReference type="PROSITE" id="PS50089">
    <property type="entry name" value="ZF_RING_2"/>
    <property type="match status" value="1"/>
</dbReference>
<dbReference type="SMART" id="SM00184">
    <property type="entry name" value="RING"/>
    <property type="match status" value="3"/>
</dbReference>
<dbReference type="GO" id="GO:0008270">
    <property type="term" value="F:zinc ion binding"/>
    <property type="evidence" value="ECO:0007669"/>
    <property type="project" value="UniProtKB-KW"/>
</dbReference>
<keyword evidence="8" id="KW-1185">Reference proteome</keyword>
<dbReference type="Proteomes" id="UP000688137">
    <property type="component" value="Unassembled WGS sequence"/>
</dbReference>
<dbReference type="EMBL" id="CAJJDM010000107">
    <property type="protein sequence ID" value="CAD8097574.1"/>
    <property type="molecule type" value="Genomic_DNA"/>
</dbReference>
<evidence type="ECO:0000256" key="3">
    <source>
        <dbReference type="ARBA" id="ARBA00022833"/>
    </source>
</evidence>
<keyword evidence="2 4" id="KW-0863">Zinc-finger</keyword>
<accession>A0A8S1P3X9</accession>
<comment type="caution">
    <text evidence="7">The sequence shown here is derived from an EMBL/GenBank/DDBJ whole genome shotgun (WGS) entry which is preliminary data.</text>
</comment>
<evidence type="ECO:0000313" key="7">
    <source>
        <dbReference type="EMBL" id="CAD8097574.1"/>
    </source>
</evidence>
<feature type="compositionally biased region" description="Low complexity" evidence="5">
    <location>
        <begin position="458"/>
        <end position="470"/>
    </location>
</feature>
<evidence type="ECO:0000256" key="2">
    <source>
        <dbReference type="ARBA" id="ARBA00022771"/>
    </source>
</evidence>
<dbReference type="AlphaFoldDB" id="A0A8S1P3X9"/>
<evidence type="ECO:0000313" key="8">
    <source>
        <dbReference type="Proteomes" id="UP000688137"/>
    </source>
</evidence>
<evidence type="ECO:0000256" key="4">
    <source>
        <dbReference type="PROSITE-ProRule" id="PRU00175"/>
    </source>
</evidence>
<evidence type="ECO:0000259" key="6">
    <source>
        <dbReference type="PROSITE" id="PS50089"/>
    </source>
</evidence>
<gene>
    <name evidence="7" type="ORF">PPRIM_AZ9-3.1.T1040110</name>
</gene>
<keyword evidence="3" id="KW-0862">Zinc</keyword>
<name>A0A8S1P3X9_PARPR</name>
<keyword evidence="1" id="KW-0479">Metal-binding</keyword>